<protein>
    <submittedName>
        <fullName evidence="4">Tropinesterase</fullName>
        <ecNumber evidence="4">3.1.1.10</ecNumber>
    </submittedName>
</protein>
<name>A0A3P4AWK8_9BURK</name>
<dbReference type="GO" id="GO:0008233">
    <property type="term" value="F:peptidase activity"/>
    <property type="evidence" value="ECO:0007669"/>
    <property type="project" value="InterPro"/>
</dbReference>
<keyword evidence="2 4" id="KW-0378">Hydrolase</keyword>
<dbReference type="InterPro" id="IPR050266">
    <property type="entry name" value="AB_hydrolase_sf"/>
</dbReference>
<evidence type="ECO:0000259" key="3">
    <source>
        <dbReference type="Pfam" id="PF00561"/>
    </source>
</evidence>
<dbReference type="InterPro" id="IPR000073">
    <property type="entry name" value="AB_hydrolase_1"/>
</dbReference>
<evidence type="ECO:0000256" key="2">
    <source>
        <dbReference type="ARBA" id="ARBA00022801"/>
    </source>
</evidence>
<gene>
    <name evidence="4" type="ORF">PIGHUM_00478</name>
</gene>
<organism evidence="4 5">
    <name type="scientific">Pigmentiphaga humi</name>
    <dbReference type="NCBI Taxonomy" id="2478468"/>
    <lineage>
        <taxon>Bacteria</taxon>
        <taxon>Pseudomonadati</taxon>
        <taxon>Pseudomonadota</taxon>
        <taxon>Betaproteobacteria</taxon>
        <taxon>Burkholderiales</taxon>
        <taxon>Alcaligenaceae</taxon>
        <taxon>Pigmentiphaga</taxon>
    </lineage>
</organism>
<comment type="similarity">
    <text evidence="1">Belongs to the peptidase S33 family.</text>
</comment>
<evidence type="ECO:0000313" key="5">
    <source>
        <dbReference type="Proteomes" id="UP000277294"/>
    </source>
</evidence>
<dbReference type="Gene3D" id="3.40.50.1820">
    <property type="entry name" value="alpha/beta hydrolase"/>
    <property type="match status" value="1"/>
</dbReference>
<reference evidence="4 5" key="1">
    <citation type="submission" date="2018-10" db="EMBL/GenBank/DDBJ databases">
        <authorList>
            <person name="Criscuolo A."/>
        </authorList>
    </citation>
    <scope>NUCLEOTIDE SEQUENCE [LARGE SCALE GENOMIC DNA]</scope>
    <source>
        <strain evidence="4">DnA1</strain>
    </source>
</reference>
<dbReference type="InterPro" id="IPR002410">
    <property type="entry name" value="Peptidase_S33"/>
</dbReference>
<dbReference type="PANTHER" id="PTHR43798">
    <property type="entry name" value="MONOACYLGLYCEROL LIPASE"/>
    <property type="match status" value="1"/>
</dbReference>
<evidence type="ECO:0000256" key="1">
    <source>
        <dbReference type="ARBA" id="ARBA00010088"/>
    </source>
</evidence>
<accession>A0A3P4AWK8</accession>
<dbReference type="EMBL" id="UWPJ01000005">
    <property type="protein sequence ID" value="VCU68427.1"/>
    <property type="molecule type" value="Genomic_DNA"/>
</dbReference>
<dbReference type="InterPro" id="IPR029058">
    <property type="entry name" value="AB_hydrolase_fold"/>
</dbReference>
<dbReference type="AlphaFoldDB" id="A0A3P4AWK8"/>
<dbReference type="OrthoDB" id="5380819at2"/>
<dbReference type="Proteomes" id="UP000277294">
    <property type="component" value="Unassembled WGS sequence"/>
</dbReference>
<dbReference type="EC" id="3.1.1.10" evidence="4"/>
<dbReference type="PRINTS" id="PR00111">
    <property type="entry name" value="ABHYDROLASE"/>
</dbReference>
<proteinExistence type="inferred from homology"/>
<dbReference type="GO" id="GO:0006508">
    <property type="term" value="P:proteolysis"/>
    <property type="evidence" value="ECO:0007669"/>
    <property type="project" value="InterPro"/>
</dbReference>
<dbReference type="SUPFAM" id="SSF53474">
    <property type="entry name" value="alpha/beta-Hydrolases"/>
    <property type="match status" value="1"/>
</dbReference>
<dbReference type="GO" id="GO:0016020">
    <property type="term" value="C:membrane"/>
    <property type="evidence" value="ECO:0007669"/>
    <property type="project" value="TreeGrafter"/>
</dbReference>
<evidence type="ECO:0000313" key="4">
    <source>
        <dbReference type="EMBL" id="VCU68427.1"/>
    </source>
</evidence>
<feature type="domain" description="AB hydrolase-1" evidence="3">
    <location>
        <begin position="27"/>
        <end position="264"/>
    </location>
</feature>
<dbReference type="RefSeq" id="WP_124077637.1">
    <property type="nucleotide sequence ID" value="NZ_UWPJ01000005.1"/>
</dbReference>
<keyword evidence="5" id="KW-1185">Reference proteome</keyword>
<dbReference type="PANTHER" id="PTHR43798:SF33">
    <property type="entry name" value="HYDROLASE, PUTATIVE (AFU_ORTHOLOGUE AFUA_2G14860)-RELATED"/>
    <property type="match status" value="1"/>
</dbReference>
<dbReference type="PRINTS" id="PR00793">
    <property type="entry name" value="PROAMNOPTASE"/>
</dbReference>
<dbReference type="Pfam" id="PF00561">
    <property type="entry name" value="Abhydrolase_1"/>
    <property type="match status" value="1"/>
</dbReference>
<sequence length="278" mass="30605">METRDYRVPANGLELHVTEWGPADGRPVLMLHGIRGYAQTFHGLAQALPDRRVIAYDQRGRGLSDWDPAREYYTASYVADLDAVATQLGLGRFDLLGHSMGGIAAIVYAATHPGKVDRMVIEDAGPDAFEHSSGAGRIRAELTNAPLSFESFDHARAFMRALRPSVTEEAREERLRNMLQVHPDGSCSWRYDHAGIAQARLDPLPGHSVDLWPHVKALACPTLVLRGGRSDYLSADTALRMADANPHIRWSEVPDAGHYVHDDQPELVAQAVRAFLAG</sequence>
<dbReference type="GO" id="GO:0050357">
    <property type="term" value="F:tropinesterase activity"/>
    <property type="evidence" value="ECO:0007669"/>
    <property type="project" value="UniProtKB-EC"/>
</dbReference>